<name>A0A167LAN6_PHYB8</name>
<reference evidence="4" key="1">
    <citation type="submission" date="2015-06" db="EMBL/GenBank/DDBJ databases">
        <title>Expansion of signal transduction pathways in fungi by whole-genome duplication.</title>
        <authorList>
            <consortium name="DOE Joint Genome Institute"/>
            <person name="Corrochano L.M."/>
            <person name="Kuo A."/>
            <person name="Marcet-Houben M."/>
            <person name="Polaino S."/>
            <person name="Salamov A."/>
            <person name="Villalobos J.M."/>
            <person name="Alvarez M.I."/>
            <person name="Avalos J."/>
            <person name="Benito E.P."/>
            <person name="Benoit I."/>
            <person name="Burger G."/>
            <person name="Camino L.P."/>
            <person name="Canovas D."/>
            <person name="Cerda-Olmedo E."/>
            <person name="Cheng J.-F."/>
            <person name="Dominguez A."/>
            <person name="Elias M."/>
            <person name="Eslava A.P."/>
            <person name="Glaser F."/>
            <person name="Grimwood J."/>
            <person name="Gutierrez G."/>
            <person name="Heitman J."/>
            <person name="Henrissat B."/>
            <person name="Iturriaga E.A."/>
            <person name="Lang B.F."/>
            <person name="Lavin J.L."/>
            <person name="Lee S."/>
            <person name="Li W."/>
            <person name="Lindquist E."/>
            <person name="Lopez-Garcia S."/>
            <person name="Luque E.M."/>
            <person name="Marcos A.T."/>
            <person name="Martin J."/>
            <person name="McCluskey K."/>
            <person name="Medina H.R."/>
            <person name="Miralles-Duran A."/>
            <person name="Miyazaki A."/>
            <person name="Munoz-Torres E."/>
            <person name="Oguiza J.A."/>
            <person name="Ohm R."/>
            <person name="Olmedo M."/>
            <person name="Orejas M."/>
            <person name="Ortiz-Castellanos L."/>
            <person name="Pisabarro A.G."/>
            <person name="Rodriguez-Romero J."/>
            <person name="Ruiz-Herrera J."/>
            <person name="Ruiz-Vazquez R."/>
            <person name="Sanz C."/>
            <person name="Schackwitz W."/>
            <person name="Schmutz J."/>
            <person name="Shahriari M."/>
            <person name="Shelest E."/>
            <person name="Silva-Franco F."/>
            <person name="Soanes D."/>
            <person name="Syed K."/>
            <person name="Tagua V.G."/>
            <person name="Talbot N.J."/>
            <person name="Thon M."/>
            <person name="De vries R.P."/>
            <person name="Wiebenga A."/>
            <person name="Yadav J.S."/>
            <person name="Braun E.L."/>
            <person name="Baker S."/>
            <person name="Garre V."/>
            <person name="Horwitz B."/>
            <person name="Torres-Martinez S."/>
            <person name="Idnurm A."/>
            <person name="Herrera-Estrella A."/>
            <person name="Gabaldon T."/>
            <person name="Grigoriev I.V."/>
        </authorList>
    </citation>
    <scope>NUCLEOTIDE SEQUENCE [LARGE SCALE GENOMIC DNA]</scope>
    <source>
        <strain evidence="4">NRRL 1555(-)</strain>
    </source>
</reference>
<proteinExistence type="predicted"/>
<keyword evidence="4" id="KW-1185">Reference proteome</keyword>
<feature type="chain" id="PRO_5007889772" evidence="2">
    <location>
        <begin position="25"/>
        <end position="236"/>
    </location>
</feature>
<feature type="region of interest" description="Disordered" evidence="1">
    <location>
        <begin position="26"/>
        <end position="92"/>
    </location>
</feature>
<organism evidence="3 4">
    <name type="scientific">Phycomyces blakesleeanus (strain ATCC 8743b / DSM 1359 / FGSC 10004 / NBRC 33097 / NRRL 1555)</name>
    <dbReference type="NCBI Taxonomy" id="763407"/>
    <lineage>
        <taxon>Eukaryota</taxon>
        <taxon>Fungi</taxon>
        <taxon>Fungi incertae sedis</taxon>
        <taxon>Mucoromycota</taxon>
        <taxon>Mucoromycotina</taxon>
        <taxon>Mucoromycetes</taxon>
        <taxon>Mucorales</taxon>
        <taxon>Phycomycetaceae</taxon>
        <taxon>Phycomyces</taxon>
    </lineage>
</organism>
<feature type="compositionally biased region" description="Basic and acidic residues" evidence="1">
    <location>
        <begin position="48"/>
        <end position="84"/>
    </location>
</feature>
<evidence type="ECO:0000313" key="3">
    <source>
        <dbReference type="EMBL" id="OAD69998.1"/>
    </source>
</evidence>
<dbReference type="OrthoDB" id="10413344at2759"/>
<dbReference type="GeneID" id="28993134"/>
<feature type="compositionally biased region" description="Polar residues" evidence="1">
    <location>
        <begin position="194"/>
        <end position="215"/>
    </location>
</feature>
<evidence type="ECO:0000256" key="1">
    <source>
        <dbReference type="SAM" id="MobiDB-lite"/>
    </source>
</evidence>
<dbReference type="VEuPathDB" id="FungiDB:PHYBLDRAFT_149161"/>
<dbReference type="RefSeq" id="XP_018288038.1">
    <property type="nucleotide sequence ID" value="XM_018432228.1"/>
</dbReference>
<feature type="region of interest" description="Disordered" evidence="1">
    <location>
        <begin position="181"/>
        <end position="215"/>
    </location>
</feature>
<evidence type="ECO:0000313" key="4">
    <source>
        <dbReference type="Proteomes" id="UP000077315"/>
    </source>
</evidence>
<dbReference type="InParanoid" id="A0A167LAN6"/>
<sequence>MKITGKYALIFAVFLGLLSTETIAHGPHADRGNSTVEQNEPHTHHKKLQDSCRNYHDLMGDPDWKKGEPGRDHMKHKSNDRTDGIDTDPTKTINSTKSAIDSIASPQLLNNKSAGDGYIDLESNTSNKTKSSIHRPQSALSTFVPTVTVITTETVYAIETPAPVQSPINDGDTSNGSVPGIGSMFNGTHDAPADSTTSSNSNTELDNVAEGSSSRIDPTNTVVALVAAGMLICHFF</sequence>
<keyword evidence="2" id="KW-0732">Signal</keyword>
<dbReference type="Proteomes" id="UP000077315">
    <property type="component" value="Unassembled WGS sequence"/>
</dbReference>
<accession>A0A167LAN6</accession>
<evidence type="ECO:0000256" key="2">
    <source>
        <dbReference type="SAM" id="SignalP"/>
    </source>
</evidence>
<feature type="signal peptide" evidence="2">
    <location>
        <begin position="1"/>
        <end position="24"/>
    </location>
</feature>
<gene>
    <name evidence="3" type="ORF">PHYBLDRAFT_149161</name>
</gene>
<protein>
    <submittedName>
        <fullName evidence="3">Uncharacterized protein</fullName>
    </submittedName>
</protein>
<dbReference type="EMBL" id="KV440990">
    <property type="protein sequence ID" value="OAD69998.1"/>
    <property type="molecule type" value="Genomic_DNA"/>
</dbReference>
<dbReference type="AlphaFoldDB" id="A0A167LAN6"/>